<sequence length="234" mass="25809">MIQRLELQPAYVIHAKPYRDTSFIVRFLTPDAGVVAGIARGQRQKKSSQRALLNPFIPLLISLQGKRDLKLVTHLEASGVRPQLLGPSLFSGLYLNELLVRLLPEADPHPSVYSDYCNALEGLSGGAVVEDVLRHFETRLLAELGYAISWREEAGSDSPIRPDAYYRLDCEAGFVPVGLEAHDSLYCGEQILAVASDAAPTPQSRRLAKRVNRALLQPLLGSRPLQSRALFKSP</sequence>
<dbReference type="InterPro" id="IPR037278">
    <property type="entry name" value="ARFGAP/RecO"/>
</dbReference>
<dbReference type="InterPro" id="IPR042242">
    <property type="entry name" value="RecO_C"/>
</dbReference>
<dbReference type="InterPro" id="IPR003717">
    <property type="entry name" value="RecO"/>
</dbReference>
<dbReference type="Gene3D" id="2.40.50.140">
    <property type="entry name" value="Nucleic acid-binding proteins"/>
    <property type="match status" value="1"/>
</dbReference>
<keyword evidence="5 8" id="KW-0233">DNA recombination</keyword>
<dbReference type="HAMAP" id="MF_00201">
    <property type="entry name" value="RecO"/>
    <property type="match status" value="1"/>
</dbReference>
<dbReference type="NCBIfam" id="TIGR00613">
    <property type="entry name" value="reco"/>
    <property type="match status" value="1"/>
</dbReference>
<protein>
    <recommendedName>
        <fullName evidence="3 8">DNA repair protein RecO</fullName>
    </recommendedName>
    <alternativeName>
        <fullName evidence="7 8">Recombination protein O</fullName>
    </alternativeName>
</protein>
<evidence type="ECO:0000259" key="9">
    <source>
        <dbReference type="Pfam" id="PF11967"/>
    </source>
</evidence>
<evidence type="ECO:0000256" key="7">
    <source>
        <dbReference type="ARBA" id="ARBA00033409"/>
    </source>
</evidence>
<evidence type="ECO:0000256" key="3">
    <source>
        <dbReference type="ARBA" id="ARBA00021310"/>
    </source>
</evidence>
<reference evidence="10" key="1">
    <citation type="submission" date="2023-07" db="EMBL/GenBank/DDBJ databases">
        <title>Gilvimarinus algae sp. nov., isolated from the surface of Kelp.</title>
        <authorList>
            <person name="Sun Y.Y."/>
            <person name="Gong Y."/>
            <person name="Du Z.J."/>
        </authorList>
    </citation>
    <scope>NUCLEOTIDE SEQUENCE</scope>
    <source>
        <strain evidence="10">SDUM040014</strain>
    </source>
</reference>
<dbReference type="Pfam" id="PF11967">
    <property type="entry name" value="RecO_N"/>
    <property type="match status" value="1"/>
</dbReference>
<dbReference type="PANTHER" id="PTHR33991">
    <property type="entry name" value="DNA REPAIR PROTEIN RECO"/>
    <property type="match status" value="1"/>
</dbReference>
<keyword evidence="6 8" id="KW-0234">DNA repair</keyword>
<dbReference type="PANTHER" id="PTHR33991:SF1">
    <property type="entry name" value="DNA REPAIR PROTEIN RECO"/>
    <property type="match status" value="1"/>
</dbReference>
<dbReference type="Proteomes" id="UP001168380">
    <property type="component" value="Unassembled WGS sequence"/>
</dbReference>
<dbReference type="Gene3D" id="1.20.1440.120">
    <property type="entry name" value="Recombination protein O, C-terminal domain"/>
    <property type="match status" value="1"/>
</dbReference>
<evidence type="ECO:0000256" key="5">
    <source>
        <dbReference type="ARBA" id="ARBA00023172"/>
    </source>
</evidence>
<organism evidence="10 11">
    <name type="scientific">Gilvimarinus algae</name>
    <dbReference type="NCBI Taxonomy" id="3058037"/>
    <lineage>
        <taxon>Bacteria</taxon>
        <taxon>Pseudomonadati</taxon>
        <taxon>Pseudomonadota</taxon>
        <taxon>Gammaproteobacteria</taxon>
        <taxon>Cellvibrionales</taxon>
        <taxon>Cellvibrionaceae</taxon>
        <taxon>Gilvimarinus</taxon>
    </lineage>
</organism>
<comment type="similarity">
    <text evidence="2 8">Belongs to the RecO family.</text>
</comment>
<keyword evidence="11" id="KW-1185">Reference proteome</keyword>
<dbReference type="Pfam" id="PF02565">
    <property type="entry name" value="RecO_C"/>
    <property type="match status" value="1"/>
</dbReference>
<accession>A0ABT8TJJ8</accession>
<comment type="caution">
    <text evidence="10">The sequence shown here is derived from an EMBL/GenBank/DDBJ whole genome shotgun (WGS) entry which is preliminary data.</text>
</comment>
<comment type="function">
    <text evidence="1 8">Involved in DNA repair and RecF pathway recombination.</text>
</comment>
<feature type="domain" description="DNA replication/recombination mediator RecO N-terminal" evidence="9">
    <location>
        <begin position="8"/>
        <end position="77"/>
    </location>
</feature>
<proteinExistence type="inferred from homology"/>
<dbReference type="InterPro" id="IPR012340">
    <property type="entry name" value="NA-bd_OB-fold"/>
</dbReference>
<dbReference type="EMBL" id="JAULRT010000062">
    <property type="protein sequence ID" value="MDO3384111.1"/>
    <property type="molecule type" value="Genomic_DNA"/>
</dbReference>
<dbReference type="RefSeq" id="WP_302715391.1">
    <property type="nucleotide sequence ID" value="NZ_JAULRT010000062.1"/>
</dbReference>
<evidence type="ECO:0000256" key="1">
    <source>
        <dbReference type="ARBA" id="ARBA00003065"/>
    </source>
</evidence>
<evidence type="ECO:0000256" key="4">
    <source>
        <dbReference type="ARBA" id="ARBA00022763"/>
    </source>
</evidence>
<name>A0ABT8TJJ8_9GAMM</name>
<dbReference type="InterPro" id="IPR022572">
    <property type="entry name" value="DNA_rep/recomb_RecO_N"/>
</dbReference>
<gene>
    <name evidence="8 10" type="primary">recO</name>
    <name evidence="10" type="ORF">QWI16_18155</name>
</gene>
<dbReference type="SUPFAM" id="SSF57863">
    <property type="entry name" value="ArfGap/RecO-like zinc finger"/>
    <property type="match status" value="1"/>
</dbReference>
<dbReference type="SUPFAM" id="SSF50249">
    <property type="entry name" value="Nucleic acid-binding proteins"/>
    <property type="match status" value="1"/>
</dbReference>
<evidence type="ECO:0000256" key="6">
    <source>
        <dbReference type="ARBA" id="ARBA00023204"/>
    </source>
</evidence>
<keyword evidence="4 8" id="KW-0227">DNA damage</keyword>
<evidence type="ECO:0000313" key="10">
    <source>
        <dbReference type="EMBL" id="MDO3384111.1"/>
    </source>
</evidence>
<evidence type="ECO:0000256" key="8">
    <source>
        <dbReference type="HAMAP-Rule" id="MF_00201"/>
    </source>
</evidence>
<evidence type="ECO:0000256" key="2">
    <source>
        <dbReference type="ARBA" id="ARBA00007452"/>
    </source>
</evidence>
<evidence type="ECO:0000313" key="11">
    <source>
        <dbReference type="Proteomes" id="UP001168380"/>
    </source>
</evidence>